<accession>A0A9P0H9D9</accession>
<sequence>MGGVKLWFQELFEFAEHFANEVQTVKRTFLVMSPQRRPHLAMTLRARATFLPPRETGGWRGHNRRHYLEFSESLAVYYVKLNRLYCAGSLKRFRQDRMRIKVPYNRLLKKRRIGKPKAHWMGQRQSSRIRCREQTDGP</sequence>
<keyword evidence="2" id="KW-1185">Reference proteome</keyword>
<gene>
    <name evidence="1" type="ORF">NEZAVI_LOCUS7729</name>
</gene>
<evidence type="ECO:0000313" key="2">
    <source>
        <dbReference type="Proteomes" id="UP001152798"/>
    </source>
</evidence>
<name>A0A9P0H9D9_NEZVI</name>
<dbReference type="EMBL" id="OV725080">
    <property type="protein sequence ID" value="CAH1397995.1"/>
    <property type="molecule type" value="Genomic_DNA"/>
</dbReference>
<dbReference type="OrthoDB" id="407509at2759"/>
<dbReference type="AlphaFoldDB" id="A0A9P0H9D9"/>
<organism evidence="1 2">
    <name type="scientific">Nezara viridula</name>
    <name type="common">Southern green stink bug</name>
    <name type="synonym">Cimex viridulus</name>
    <dbReference type="NCBI Taxonomy" id="85310"/>
    <lineage>
        <taxon>Eukaryota</taxon>
        <taxon>Metazoa</taxon>
        <taxon>Ecdysozoa</taxon>
        <taxon>Arthropoda</taxon>
        <taxon>Hexapoda</taxon>
        <taxon>Insecta</taxon>
        <taxon>Pterygota</taxon>
        <taxon>Neoptera</taxon>
        <taxon>Paraneoptera</taxon>
        <taxon>Hemiptera</taxon>
        <taxon>Heteroptera</taxon>
        <taxon>Panheteroptera</taxon>
        <taxon>Pentatomomorpha</taxon>
        <taxon>Pentatomoidea</taxon>
        <taxon>Pentatomidae</taxon>
        <taxon>Pentatominae</taxon>
        <taxon>Nezara</taxon>
    </lineage>
</organism>
<dbReference type="Proteomes" id="UP001152798">
    <property type="component" value="Chromosome 4"/>
</dbReference>
<evidence type="ECO:0000313" key="1">
    <source>
        <dbReference type="EMBL" id="CAH1397995.1"/>
    </source>
</evidence>
<reference evidence="1" key="1">
    <citation type="submission" date="2022-01" db="EMBL/GenBank/DDBJ databases">
        <authorList>
            <person name="King R."/>
        </authorList>
    </citation>
    <scope>NUCLEOTIDE SEQUENCE</scope>
</reference>
<proteinExistence type="predicted"/>
<protein>
    <submittedName>
        <fullName evidence="1">Uncharacterized protein</fullName>
    </submittedName>
</protein>